<evidence type="ECO:0000256" key="4">
    <source>
        <dbReference type="ARBA" id="ARBA00011885"/>
    </source>
</evidence>
<keyword evidence="9" id="KW-0560">Oxidoreductase</keyword>
<dbReference type="GO" id="GO:0030151">
    <property type="term" value="F:molybdenum ion binding"/>
    <property type="evidence" value="ECO:0007669"/>
    <property type="project" value="TreeGrafter"/>
</dbReference>
<evidence type="ECO:0000259" key="11">
    <source>
        <dbReference type="Pfam" id="PF01568"/>
    </source>
</evidence>
<dbReference type="InterPro" id="IPR009010">
    <property type="entry name" value="Asp_de-COase-like_dom_sf"/>
</dbReference>
<dbReference type="CDD" id="cd02793">
    <property type="entry name" value="MopB_CT_DMSOR-BSOR-TMAOR"/>
    <property type="match status" value="1"/>
</dbReference>
<feature type="domain" description="Molybdopterin oxidoreductase N-terminal" evidence="12">
    <location>
        <begin position="36"/>
        <end position="76"/>
    </location>
</feature>
<dbReference type="SUPFAM" id="SSF53706">
    <property type="entry name" value="Formate dehydrogenase/DMSO reductase, domains 1-3"/>
    <property type="match status" value="1"/>
</dbReference>
<dbReference type="HOGENOM" id="CLU_000422_13_3_7"/>
<dbReference type="InterPro" id="IPR006656">
    <property type="entry name" value="Mopterin_OxRdtase"/>
</dbReference>
<dbReference type="Pfam" id="PF00384">
    <property type="entry name" value="Molybdopterin"/>
    <property type="match status" value="1"/>
</dbReference>
<dbReference type="InterPro" id="IPR041954">
    <property type="entry name" value="CT_DMSOR/BSOR/TMAOR"/>
</dbReference>
<dbReference type="Gene3D" id="3.90.55.10">
    <property type="entry name" value="Dimethylsulfoxide Reductase, domain 3"/>
    <property type="match status" value="1"/>
</dbReference>
<evidence type="ECO:0000256" key="8">
    <source>
        <dbReference type="ARBA" id="ARBA00022764"/>
    </source>
</evidence>
<evidence type="ECO:0000256" key="9">
    <source>
        <dbReference type="ARBA" id="ARBA00023002"/>
    </source>
</evidence>
<feature type="domain" description="Molybdopterin oxidoreductase" evidence="10">
    <location>
        <begin position="80"/>
        <end position="533"/>
    </location>
</feature>
<sequence length="793" mass="88948">MLNTRRNFLKGAMLGAGAAVSLDATELLSPVQKVAHASNFGPFYALTQDGKIIDILPHPMDKRPTAMTKMWLDRVYSPTRIKYPCVRKSYLEGKTGHEKLRGKEEFVRVSWDEALKLVANKIKETPKENIYNATYIGWSHPGGIHSCPSLCGRFFNIAKRGAIGTAGEYSNGAAGAVNVDIIGDVEKYSLQTTHEQILQNTKTYVLWGTDLFKCNKIDTKVPSRENDLYYPKYAKSGINFISIDPIYTETAQMLNARWIKIRPNTDIALMLGMMHHLYTSGKYDKEFIAKYTDGFDTFLPYLLGKTDKIPKTPKWASKITTIDEKTIKELAELFVKDRTFLAGNWALQRAQHGEMADWCLIVLASMIGQIGLAGGGVGFSMHFGGGGQARAIVGTPAGISQGRNRVEDRIPASRISDAILNPGKKYTYKGKERVYPTVKVAYVAGCSIVGHHPDTNNIIKALRTLDTFVVQEPWWTPTAKMADIVFPACTTLERNDIAMGGVHGKNGVYAMKKAIEPLYESKSDLEIFSLLAKEFGQKVYDKFTDEKPNEMDKIKYEYDISPTAQLMSFEEFWQRGYIELPRDEKSYKFVRHAKFRSDPVANKLATISGKIQITVPKFAELKYKDFTGYPTWIEPDEWLGDKNRKYPLHLLSPHPNYRVHSQGDNTYLRAFYKINDREPVMINPNDAKKYGISHGDVVEIYNDRGRVLAGAYVSENIIEGVMALQEGAWYCPENTIDENPRCVSGHINVLTSNRPTSSMAQATSVNTNLVGIKKATGVIPPNMAYNPPKIIEA</sequence>
<dbReference type="InterPro" id="IPR041460">
    <property type="entry name" value="Molybdopterin_N"/>
</dbReference>
<dbReference type="Proteomes" id="UP000028486">
    <property type="component" value="Chromosome"/>
</dbReference>
<evidence type="ECO:0000256" key="7">
    <source>
        <dbReference type="ARBA" id="ARBA00022729"/>
    </source>
</evidence>
<dbReference type="InterPro" id="IPR006655">
    <property type="entry name" value="Mopterin_OxRdtase_prok_CS"/>
</dbReference>
<dbReference type="Gene3D" id="3.40.228.10">
    <property type="entry name" value="Dimethylsulfoxide Reductase, domain 2"/>
    <property type="match status" value="1"/>
</dbReference>
<dbReference type="KEGG" id="caj:CIG1485E_0536"/>
<dbReference type="Gene3D" id="2.40.40.20">
    <property type="match status" value="1"/>
</dbReference>
<evidence type="ECO:0000313" key="14">
    <source>
        <dbReference type="Proteomes" id="UP000028486"/>
    </source>
</evidence>
<gene>
    <name evidence="13" type="ORF">CIG1485E_0536</name>
</gene>
<reference evidence="14" key="1">
    <citation type="journal article" date="2014" name="Genome Announc.">
        <title>Complete Genome Sequence of Campylobacter iguaniorum Strain 1485ET, Isolated from a Bearded Dragon (Pogona vitticeps).</title>
        <authorList>
            <person name="Gilbert M.J."/>
            <person name="Miller W.G."/>
            <person name="Yee E."/>
            <person name="Kik M."/>
            <person name="Wagenaar J.A."/>
            <person name="Duim B."/>
        </authorList>
    </citation>
    <scope>NUCLEOTIDE SEQUENCE [LARGE SCALE GENOMIC DNA]</scope>
    <source>
        <strain evidence="14">1485E</strain>
    </source>
</reference>
<evidence type="ECO:0000259" key="10">
    <source>
        <dbReference type="Pfam" id="PF00384"/>
    </source>
</evidence>
<feature type="domain" description="Molybdopterin dinucleotide-binding" evidence="11">
    <location>
        <begin position="648"/>
        <end position="767"/>
    </location>
</feature>
<dbReference type="PANTHER" id="PTHR43742:SF10">
    <property type="entry name" value="TRIMETHYLAMINE-N-OXIDE REDUCTASE 2"/>
    <property type="match status" value="1"/>
</dbReference>
<evidence type="ECO:0000256" key="6">
    <source>
        <dbReference type="ARBA" id="ARBA00022723"/>
    </source>
</evidence>
<comment type="subcellular location">
    <subcellularLocation>
        <location evidence="2">Periplasm</location>
    </subcellularLocation>
</comment>
<organism evidence="13 14">
    <name type="scientific">Campylobacter iguaniorum</name>
    <dbReference type="NCBI Taxonomy" id="1244531"/>
    <lineage>
        <taxon>Bacteria</taxon>
        <taxon>Pseudomonadati</taxon>
        <taxon>Campylobacterota</taxon>
        <taxon>Epsilonproteobacteria</taxon>
        <taxon>Campylobacterales</taxon>
        <taxon>Campylobacteraceae</taxon>
        <taxon>Campylobacter</taxon>
    </lineage>
</organism>
<dbReference type="Pfam" id="PF18364">
    <property type="entry name" value="Molybdopterin_N"/>
    <property type="match status" value="1"/>
</dbReference>
<dbReference type="OrthoDB" id="9759518at2"/>
<dbReference type="PROSITE" id="PS00932">
    <property type="entry name" value="MOLYBDOPTERIN_PROK_3"/>
    <property type="match status" value="1"/>
</dbReference>
<dbReference type="GO" id="GO:0009061">
    <property type="term" value="P:anaerobic respiration"/>
    <property type="evidence" value="ECO:0007669"/>
    <property type="project" value="TreeGrafter"/>
</dbReference>
<dbReference type="GO" id="GO:0030288">
    <property type="term" value="C:outer membrane-bounded periplasmic space"/>
    <property type="evidence" value="ECO:0007669"/>
    <property type="project" value="TreeGrafter"/>
</dbReference>
<dbReference type="eggNOG" id="COG0243">
    <property type="taxonomic scope" value="Bacteria"/>
</dbReference>
<evidence type="ECO:0000313" key="13">
    <source>
        <dbReference type="EMBL" id="AII14401.1"/>
    </source>
</evidence>
<dbReference type="PROSITE" id="PS51318">
    <property type="entry name" value="TAT"/>
    <property type="match status" value="1"/>
</dbReference>
<dbReference type="PANTHER" id="PTHR43742">
    <property type="entry name" value="TRIMETHYLAMINE-N-OXIDE REDUCTASE"/>
    <property type="match status" value="1"/>
</dbReference>
<dbReference type="GO" id="GO:0043546">
    <property type="term" value="F:molybdopterin cofactor binding"/>
    <property type="evidence" value="ECO:0007669"/>
    <property type="project" value="InterPro"/>
</dbReference>
<evidence type="ECO:0000259" key="12">
    <source>
        <dbReference type="Pfam" id="PF18364"/>
    </source>
</evidence>
<dbReference type="Pfam" id="PF01568">
    <property type="entry name" value="Molydop_binding"/>
    <property type="match status" value="1"/>
</dbReference>
<dbReference type="InterPro" id="IPR050612">
    <property type="entry name" value="Prok_Mopterin_Oxidored"/>
</dbReference>
<dbReference type="EMBL" id="CP009043">
    <property type="protein sequence ID" value="AII14401.1"/>
    <property type="molecule type" value="Genomic_DNA"/>
</dbReference>
<keyword evidence="8" id="KW-0574">Periplasm</keyword>
<comment type="cofactor">
    <cofactor evidence="1">
        <name>Mo-bis(molybdopterin guanine dinucleotide)</name>
        <dbReference type="ChEBI" id="CHEBI:60539"/>
    </cofactor>
</comment>
<dbReference type="InterPro" id="IPR006657">
    <property type="entry name" value="MoPterin_dinucl-bd_dom"/>
</dbReference>
<keyword evidence="5" id="KW-0500">Molybdenum</keyword>
<evidence type="ECO:0000256" key="3">
    <source>
        <dbReference type="ARBA" id="ARBA00010312"/>
    </source>
</evidence>
<evidence type="ECO:0000256" key="1">
    <source>
        <dbReference type="ARBA" id="ARBA00001942"/>
    </source>
</evidence>
<keyword evidence="6" id="KW-0479">Metal-binding</keyword>
<dbReference type="GO" id="GO:0050626">
    <property type="term" value="F:trimethylamine-N-oxide reductase (cytochrome c) activity"/>
    <property type="evidence" value="ECO:0007669"/>
    <property type="project" value="UniProtKB-EC"/>
</dbReference>
<protein>
    <recommendedName>
        <fullName evidence="4">trimethylamine-N-oxide reductase</fullName>
        <ecNumber evidence="4">1.7.2.3</ecNumber>
    </recommendedName>
</protein>
<dbReference type="EC" id="1.7.2.3" evidence="4"/>
<dbReference type="STRING" id="1244531.CIG2463D_0536"/>
<dbReference type="SUPFAM" id="SSF50692">
    <property type="entry name" value="ADC-like"/>
    <property type="match status" value="1"/>
</dbReference>
<dbReference type="GO" id="GO:0009055">
    <property type="term" value="F:electron transfer activity"/>
    <property type="evidence" value="ECO:0007669"/>
    <property type="project" value="TreeGrafter"/>
</dbReference>
<evidence type="ECO:0000256" key="2">
    <source>
        <dbReference type="ARBA" id="ARBA00004418"/>
    </source>
</evidence>
<dbReference type="Gene3D" id="3.40.50.740">
    <property type="match status" value="1"/>
</dbReference>
<proteinExistence type="inferred from homology"/>
<dbReference type="InterPro" id="IPR006311">
    <property type="entry name" value="TAT_signal"/>
</dbReference>
<comment type="similarity">
    <text evidence="3">Belongs to the prokaryotic molybdopterin-containing oxidoreductase family.</text>
</comment>
<dbReference type="AlphaFoldDB" id="A0A076F8S1"/>
<name>A0A076F8S1_9BACT</name>
<keyword evidence="7" id="KW-0732">Signal</keyword>
<accession>A0A076F8S1</accession>
<keyword evidence="14" id="KW-1185">Reference proteome</keyword>
<evidence type="ECO:0000256" key="5">
    <source>
        <dbReference type="ARBA" id="ARBA00022505"/>
    </source>
</evidence>